<name>A0ABQ9IUR1_9CUCU</name>
<dbReference type="Proteomes" id="UP001162164">
    <property type="component" value="Unassembled WGS sequence"/>
</dbReference>
<evidence type="ECO:0000313" key="2">
    <source>
        <dbReference type="Proteomes" id="UP001162164"/>
    </source>
</evidence>
<comment type="caution">
    <text evidence="1">The sequence shown here is derived from an EMBL/GenBank/DDBJ whole genome shotgun (WGS) entry which is preliminary data.</text>
</comment>
<evidence type="ECO:0000313" key="1">
    <source>
        <dbReference type="EMBL" id="KAJ8966179.1"/>
    </source>
</evidence>
<keyword evidence="2" id="KW-1185">Reference proteome</keyword>
<reference evidence="1" key="1">
    <citation type="journal article" date="2023" name="Insect Mol. Biol.">
        <title>Genome sequencing provides insights into the evolution of gene families encoding plant cell wall-degrading enzymes in longhorned beetles.</title>
        <authorList>
            <person name="Shin N.R."/>
            <person name="Okamura Y."/>
            <person name="Kirsch R."/>
            <person name="Pauchet Y."/>
        </authorList>
    </citation>
    <scope>NUCLEOTIDE SEQUENCE</scope>
    <source>
        <strain evidence="1">MMC_N1</strain>
    </source>
</reference>
<dbReference type="EMBL" id="JAPWTJ010002421">
    <property type="protein sequence ID" value="KAJ8966179.1"/>
    <property type="molecule type" value="Genomic_DNA"/>
</dbReference>
<organism evidence="1 2">
    <name type="scientific">Molorchus minor</name>
    <dbReference type="NCBI Taxonomy" id="1323400"/>
    <lineage>
        <taxon>Eukaryota</taxon>
        <taxon>Metazoa</taxon>
        <taxon>Ecdysozoa</taxon>
        <taxon>Arthropoda</taxon>
        <taxon>Hexapoda</taxon>
        <taxon>Insecta</taxon>
        <taxon>Pterygota</taxon>
        <taxon>Neoptera</taxon>
        <taxon>Endopterygota</taxon>
        <taxon>Coleoptera</taxon>
        <taxon>Polyphaga</taxon>
        <taxon>Cucujiformia</taxon>
        <taxon>Chrysomeloidea</taxon>
        <taxon>Cerambycidae</taxon>
        <taxon>Lamiinae</taxon>
        <taxon>Monochamini</taxon>
        <taxon>Molorchus</taxon>
    </lineage>
</organism>
<sequence length="121" mass="14483">MDELVDLHLIENLENEEMREENHRINNIFRNPFDELNNEQFRKMFRLTKQLCEYLILSLEPYIKPKVRNTDLIVTNKNYTLQLRFYEEHNFPGVIGVCGLYPHCHISSKSATILNIRNISM</sequence>
<accession>A0ABQ9IUR1</accession>
<gene>
    <name evidence="1" type="ORF">NQ317_006898</name>
</gene>
<proteinExistence type="predicted"/>
<protein>
    <submittedName>
        <fullName evidence="1">Uncharacterized protein</fullName>
    </submittedName>
</protein>